<evidence type="ECO:0000256" key="1">
    <source>
        <dbReference type="SAM" id="SignalP"/>
    </source>
</evidence>
<gene>
    <name evidence="2" type="ORF">ABS766_14910</name>
</gene>
<comment type="caution">
    <text evidence="2">The sequence shown here is derived from an EMBL/GenBank/DDBJ whole genome shotgun (WGS) entry which is preliminary data.</text>
</comment>
<evidence type="ECO:0000313" key="2">
    <source>
        <dbReference type="EMBL" id="MFL9845711.1"/>
    </source>
</evidence>
<evidence type="ECO:0008006" key="4">
    <source>
        <dbReference type="Google" id="ProtNLM"/>
    </source>
</evidence>
<dbReference type="Proteomes" id="UP001629156">
    <property type="component" value="Unassembled WGS sequence"/>
</dbReference>
<sequence length="242" mass="27475">MYRKIFFCLFLILPFCLAAQRKPLKGKVVSDFDDLEGIYVINKTADSSAVTQRGGYFTIRAQVNDTLIFSALQFEAVDVVVTDENFGQNLLFVPLEPMQRELQELIIVDYSHINSESLGLVPKGQKQYTHAEKQLATASSGKINHLSLDPIINAFSGRTAMLEKVVETEGKEKLMEEISYLYDEKQMQDKFGIPTQYIKGFLFYLVENKHFIKAMDAGDEKQIEFMVTGLAEKFLKSLNGED</sequence>
<feature type="chain" id="PRO_5045577935" description="CarboxypepD_reg-like domain-containing protein" evidence="1">
    <location>
        <begin position="19"/>
        <end position="242"/>
    </location>
</feature>
<protein>
    <recommendedName>
        <fullName evidence="4">CarboxypepD_reg-like domain-containing protein</fullName>
    </recommendedName>
</protein>
<dbReference type="RefSeq" id="WP_408085992.1">
    <property type="nucleotide sequence ID" value="NZ_JBELPZ010000020.1"/>
</dbReference>
<reference evidence="2 3" key="1">
    <citation type="submission" date="2024-06" db="EMBL/GenBank/DDBJ databases">
        <authorList>
            <person name="Kaempfer P."/>
            <person name="Viver T."/>
        </authorList>
    </citation>
    <scope>NUCLEOTIDE SEQUENCE [LARGE SCALE GENOMIC DNA]</scope>
    <source>
        <strain evidence="2 3">ST-119</strain>
    </source>
</reference>
<keyword evidence="3" id="KW-1185">Reference proteome</keyword>
<organism evidence="2 3">
    <name type="scientific">Flavobacterium rhizosphaerae</name>
    <dbReference type="NCBI Taxonomy" id="3163298"/>
    <lineage>
        <taxon>Bacteria</taxon>
        <taxon>Pseudomonadati</taxon>
        <taxon>Bacteroidota</taxon>
        <taxon>Flavobacteriia</taxon>
        <taxon>Flavobacteriales</taxon>
        <taxon>Flavobacteriaceae</taxon>
        <taxon>Flavobacterium</taxon>
    </lineage>
</organism>
<dbReference type="EMBL" id="JBELPZ010000020">
    <property type="protein sequence ID" value="MFL9845711.1"/>
    <property type="molecule type" value="Genomic_DNA"/>
</dbReference>
<dbReference type="SUPFAM" id="SSF49464">
    <property type="entry name" value="Carboxypeptidase regulatory domain-like"/>
    <property type="match status" value="1"/>
</dbReference>
<keyword evidence="1" id="KW-0732">Signal</keyword>
<name>A0ABW8YZF8_9FLAO</name>
<proteinExistence type="predicted"/>
<evidence type="ECO:0000313" key="3">
    <source>
        <dbReference type="Proteomes" id="UP001629156"/>
    </source>
</evidence>
<feature type="signal peptide" evidence="1">
    <location>
        <begin position="1"/>
        <end position="18"/>
    </location>
</feature>
<dbReference type="InterPro" id="IPR008969">
    <property type="entry name" value="CarboxyPept-like_regulatory"/>
</dbReference>
<accession>A0ABW8YZF8</accession>